<sequence length="216" mass="23643">MALSAIVLQEVLEQVCIVLQSKDVACSTEELHQVLSKKERVTATPPVSKLASSVALGEGTCIWAASNGKNQGIVCGKQVLLGQDYCKTCFKKPSVQRKLQGGGVTAKNVPVKSSTSRVASTFGAKKTVEPPPPRKYNLVPLEELPGHFYVPSMHYIVRKEPNETYLVIGCGENKVERPLNEEEKEAALNLGLRVLENSGIKPRKFEDDEDLPENLE</sequence>
<proteinExistence type="predicted"/>
<name>A0A1M7XUC2_9VIRU</name>
<protein>
    <submittedName>
        <fullName evidence="1">Uncharacterized protein</fullName>
    </submittedName>
</protein>
<dbReference type="KEGG" id="vg:30523167"/>
<dbReference type="RefSeq" id="YP_009329153.1">
    <property type="nucleotide sequence ID" value="NC_032108.1"/>
</dbReference>
<dbReference type="OrthoDB" id="40628at10239"/>
<dbReference type="GeneID" id="30523167"/>
<evidence type="ECO:0000313" key="1">
    <source>
        <dbReference type="EMBL" id="SHO33281.1"/>
    </source>
</evidence>
<reference evidence="1 2" key="1">
    <citation type="submission" date="2016-11" db="EMBL/GenBank/DDBJ databases">
        <authorList>
            <consortium name="Urmite Genomes"/>
        </authorList>
    </citation>
    <scope>NUCLEOTIDE SEQUENCE [LARGE SCALE GENOMIC DNA]</scope>
    <source>
        <strain evidence="1 2">A11</strain>
    </source>
</reference>
<organism evidence="1 2">
    <name type="scientific">Cedratvirus A11</name>
    <dbReference type="NCBI Taxonomy" id="1903266"/>
    <lineage>
        <taxon>Viruses</taxon>
        <taxon>Pithoviruses</taxon>
        <taxon>Orthocedratvirinae</taxon>
        <taxon>Alphacedratvirus</taxon>
        <taxon>Alphacedratvirus aljazairmassiliense</taxon>
    </lineage>
</organism>
<accession>A0A1M7XUC2</accession>
<dbReference type="Proteomes" id="UP000201465">
    <property type="component" value="Segment"/>
</dbReference>
<evidence type="ECO:0000313" key="2">
    <source>
        <dbReference type="Proteomes" id="UP000201465"/>
    </source>
</evidence>
<dbReference type="EMBL" id="LT671577">
    <property type="protein sequence ID" value="SHO33281.1"/>
    <property type="molecule type" value="Genomic_DNA"/>
</dbReference>
<keyword evidence="2" id="KW-1185">Reference proteome</keyword>
<gene>
    <name evidence="1" type="ORF">BQ3484_213</name>
</gene>